<keyword evidence="3" id="KW-0227">DNA damage</keyword>
<keyword evidence="4 8" id="KW-0378">Hydrolase</keyword>
<keyword evidence="5" id="KW-0190">Covalent protein-DNA linkage</keyword>
<dbReference type="EMBL" id="CP017754">
    <property type="protein sequence ID" value="AOZ05934.1"/>
    <property type="molecule type" value="Genomic_DNA"/>
</dbReference>
<evidence type="ECO:0000256" key="2">
    <source>
        <dbReference type="ARBA" id="ARBA00022670"/>
    </source>
</evidence>
<accession>A0ABM6F3H0</accession>
<organism evidence="10 11">
    <name type="scientific">Cupriavidus malaysiensis</name>
    <dbReference type="NCBI Taxonomy" id="367825"/>
    <lineage>
        <taxon>Bacteria</taxon>
        <taxon>Pseudomonadati</taxon>
        <taxon>Pseudomonadota</taxon>
        <taxon>Betaproteobacteria</taxon>
        <taxon>Burkholderiales</taxon>
        <taxon>Burkholderiaceae</taxon>
        <taxon>Cupriavidus</taxon>
    </lineage>
</organism>
<keyword evidence="7" id="KW-0456">Lyase</keyword>
<dbReference type="InterPro" id="IPR036590">
    <property type="entry name" value="SRAP-like"/>
</dbReference>
<evidence type="ECO:0000256" key="7">
    <source>
        <dbReference type="ARBA" id="ARBA00023239"/>
    </source>
</evidence>
<dbReference type="SUPFAM" id="SSF143081">
    <property type="entry name" value="BB1717-like"/>
    <property type="match status" value="1"/>
</dbReference>
<evidence type="ECO:0000313" key="11">
    <source>
        <dbReference type="Proteomes" id="UP000177515"/>
    </source>
</evidence>
<comment type="similarity">
    <text evidence="1 8">Belongs to the SOS response-associated peptidase family.</text>
</comment>
<keyword evidence="6" id="KW-0238">DNA-binding</keyword>
<keyword evidence="2 8" id="KW-0645">Protease</keyword>
<protein>
    <recommendedName>
        <fullName evidence="8">Abasic site processing protein</fullName>
        <ecNumber evidence="8">3.4.-.-</ecNumber>
    </recommendedName>
</protein>
<evidence type="ECO:0000256" key="8">
    <source>
        <dbReference type="RuleBase" id="RU364100"/>
    </source>
</evidence>
<gene>
    <name evidence="10" type="ORF">BKK80_08925</name>
</gene>
<dbReference type="EC" id="3.4.-.-" evidence="8"/>
<evidence type="ECO:0000256" key="6">
    <source>
        <dbReference type="ARBA" id="ARBA00023125"/>
    </source>
</evidence>
<name>A0ABM6F3H0_9BURK</name>
<keyword evidence="11" id="KW-1185">Reference proteome</keyword>
<evidence type="ECO:0000256" key="3">
    <source>
        <dbReference type="ARBA" id="ARBA00022763"/>
    </source>
</evidence>
<dbReference type="Proteomes" id="UP000177515">
    <property type="component" value="Chromosome 1"/>
</dbReference>
<dbReference type="PANTHER" id="PTHR13604">
    <property type="entry name" value="DC12-RELATED"/>
    <property type="match status" value="1"/>
</dbReference>
<dbReference type="InterPro" id="IPR003738">
    <property type="entry name" value="SRAP"/>
</dbReference>
<evidence type="ECO:0000256" key="1">
    <source>
        <dbReference type="ARBA" id="ARBA00008136"/>
    </source>
</evidence>
<feature type="region of interest" description="Disordered" evidence="9">
    <location>
        <begin position="209"/>
        <end position="232"/>
    </location>
</feature>
<reference evidence="10 11" key="1">
    <citation type="submission" date="2016-10" db="EMBL/GenBank/DDBJ databases">
        <title>Complete genome sequences of three Cupriavidus strains isolated from various Malaysian environments.</title>
        <authorList>
            <person name="Abdullah A.A.-A."/>
            <person name="Shafie N.A.H."/>
            <person name="Lau N.S."/>
        </authorList>
    </citation>
    <scope>NUCLEOTIDE SEQUENCE [LARGE SCALE GENOMIC DNA]</scope>
    <source>
        <strain evidence="10 11">USMAA1020</strain>
    </source>
</reference>
<dbReference type="Gene3D" id="3.90.1680.10">
    <property type="entry name" value="SOS response associated peptidase-like"/>
    <property type="match status" value="1"/>
</dbReference>
<proteinExistence type="inferred from homology"/>
<evidence type="ECO:0000256" key="9">
    <source>
        <dbReference type="SAM" id="MobiDB-lite"/>
    </source>
</evidence>
<dbReference type="Pfam" id="PF02586">
    <property type="entry name" value="SRAP"/>
    <property type="match status" value="1"/>
</dbReference>
<sequence>MCGRYSRGQGDLFYVVPLATDENDPRLRGHADLFRPSWNVSPGTQQPVITPDGPRLQTWGYRPAWAVERQQKMMINARLDKSSSSAWKWMWKAHRVLVPCDGYYEWTGEPGHKQPWFIQTANGPPTYFAGLSSVREGAPPPSTPGVVDGFVIVTDAAEGLLGDIHDRRPLVLTLDEAKVWLDPATTYEEAVHLANNAVKPSEAFRWHKVTPGVNRSGGGNDSPTFNDPIDNA</sequence>
<dbReference type="RefSeq" id="WP_071069076.1">
    <property type="nucleotide sequence ID" value="NZ_CP017754.1"/>
</dbReference>
<dbReference type="PANTHER" id="PTHR13604:SF0">
    <property type="entry name" value="ABASIC SITE PROCESSING PROTEIN HMCES"/>
    <property type="match status" value="1"/>
</dbReference>
<evidence type="ECO:0000256" key="4">
    <source>
        <dbReference type="ARBA" id="ARBA00022801"/>
    </source>
</evidence>
<evidence type="ECO:0000313" key="10">
    <source>
        <dbReference type="EMBL" id="AOZ05934.1"/>
    </source>
</evidence>
<evidence type="ECO:0000256" key="5">
    <source>
        <dbReference type="ARBA" id="ARBA00023124"/>
    </source>
</evidence>